<evidence type="ECO:0000313" key="3">
    <source>
        <dbReference type="Proteomes" id="UP000268321"/>
    </source>
</evidence>
<gene>
    <name evidence="2" type="ORF">METBISCDRAFT_22204</name>
</gene>
<dbReference type="AlphaFoldDB" id="A0A4V1J3C7"/>
<name>A0A4V1J3C7_9ASCO</name>
<dbReference type="EMBL" id="ML004439">
    <property type="protein sequence ID" value="RKP31599.1"/>
    <property type="molecule type" value="Genomic_DNA"/>
</dbReference>
<sequence>MDFASFFHQKQYHRIVICWSRCKGDEDFLFLCLALYAIGRKNTAVALLNARTELVSSIESRVVYLRYLRAITGNAAYSDEIQHWTSLPDWKKTALTTDIALPDCEPVSLCVQVQKFKRAGATVQIGSFAESCIQDQKNSQEMLAGGEYGPIMFMAVAGGGLVEEVFKQVQSNEVARWARRQKSDIKKIRMPFQGDFFEHVDVIRRIADLAAYSYLVGDDASTATYCKLVLQCVFNFQAQEKADIDLQGVLAYEVQTVALMALDVVDTAVADEDLSLFLEAILYKGFCSEEISVKNLASASAFLNEDVKLPLRESKLLASCGHANRVKAAKQASPVTVVFDGKPRSGTLMARAGCIEAARNYIIAAALDASDSPEIVAKYDQALWCLLLAGGIDLVVVRLFVRLRSYHQRNLFFAFSEPRAQCLTETRNAAWPTYANSADVLEMIYHLYDRCGDWLSVRRLSPTIIESAGRLYVSTTFLCTQNEFTQSGRWIEHAQAGTIKFTRNDLVNCIKDSRCLAQLWYDCYLECHKVMPAEFERLYHDQIMAPLSSPNARPKSPLKVQERPPTACV</sequence>
<proteinExistence type="predicted"/>
<organism evidence="2 3">
    <name type="scientific">Metschnikowia bicuspidata</name>
    <dbReference type="NCBI Taxonomy" id="27322"/>
    <lineage>
        <taxon>Eukaryota</taxon>
        <taxon>Fungi</taxon>
        <taxon>Dikarya</taxon>
        <taxon>Ascomycota</taxon>
        <taxon>Saccharomycotina</taxon>
        <taxon>Pichiomycetes</taxon>
        <taxon>Metschnikowiaceae</taxon>
        <taxon>Metschnikowia</taxon>
    </lineage>
</organism>
<evidence type="ECO:0000313" key="2">
    <source>
        <dbReference type="EMBL" id="RKP31599.1"/>
    </source>
</evidence>
<reference evidence="3" key="1">
    <citation type="journal article" date="2018" name="Nat. Microbiol.">
        <title>Leveraging single-cell genomics to expand the fungal tree of life.</title>
        <authorList>
            <person name="Ahrendt S.R."/>
            <person name="Quandt C.A."/>
            <person name="Ciobanu D."/>
            <person name="Clum A."/>
            <person name="Salamov A."/>
            <person name="Andreopoulos B."/>
            <person name="Cheng J.F."/>
            <person name="Woyke T."/>
            <person name="Pelin A."/>
            <person name="Henrissat B."/>
            <person name="Reynolds N.K."/>
            <person name="Benny G.L."/>
            <person name="Smith M.E."/>
            <person name="James T.Y."/>
            <person name="Grigoriev I.V."/>
        </authorList>
    </citation>
    <scope>NUCLEOTIDE SEQUENCE [LARGE SCALE GENOMIC DNA]</scope>
    <source>
        <strain evidence="3">Baker2002</strain>
    </source>
</reference>
<feature type="region of interest" description="Disordered" evidence="1">
    <location>
        <begin position="550"/>
        <end position="569"/>
    </location>
</feature>
<evidence type="ECO:0000256" key="1">
    <source>
        <dbReference type="SAM" id="MobiDB-lite"/>
    </source>
</evidence>
<accession>A0A4V1J3C7</accession>
<protein>
    <submittedName>
        <fullName evidence="2">Uncharacterized protein</fullName>
    </submittedName>
</protein>
<dbReference type="Proteomes" id="UP000268321">
    <property type="component" value="Unassembled WGS sequence"/>
</dbReference>
<keyword evidence="3" id="KW-1185">Reference proteome</keyword>